<dbReference type="Proteomes" id="UP001205185">
    <property type="component" value="Unassembled WGS sequence"/>
</dbReference>
<dbReference type="PANTHER" id="PTHR43585">
    <property type="entry name" value="FUMIPYRROLE BIOSYNTHESIS PROTEIN C"/>
    <property type="match status" value="1"/>
</dbReference>
<comment type="caution">
    <text evidence="6">The sequence shown here is derived from an EMBL/GenBank/DDBJ whole genome shotgun (WGS) entry which is preliminary data.</text>
</comment>
<keyword evidence="7" id="KW-1185">Reference proteome</keyword>
<keyword evidence="1" id="KW-0436">Ligase</keyword>
<organism evidence="6 7">
    <name type="scientific">Actinokineospora diospyrosa</name>
    <dbReference type="NCBI Taxonomy" id="103728"/>
    <lineage>
        <taxon>Bacteria</taxon>
        <taxon>Bacillati</taxon>
        <taxon>Actinomycetota</taxon>
        <taxon>Actinomycetes</taxon>
        <taxon>Pseudonocardiales</taxon>
        <taxon>Pseudonocardiaceae</taxon>
        <taxon>Actinokineospora</taxon>
    </lineage>
</organism>
<evidence type="ECO:0000256" key="1">
    <source>
        <dbReference type="ARBA" id="ARBA00022598"/>
    </source>
</evidence>
<keyword evidence="2 4" id="KW-0547">Nucleotide-binding</keyword>
<dbReference type="Gene3D" id="3.40.50.20">
    <property type="match status" value="1"/>
</dbReference>
<evidence type="ECO:0000259" key="5">
    <source>
        <dbReference type="PROSITE" id="PS50975"/>
    </source>
</evidence>
<evidence type="ECO:0000256" key="3">
    <source>
        <dbReference type="ARBA" id="ARBA00022840"/>
    </source>
</evidence>
<gene>
    <name evidence="6" type="ORF">LV75_003670</name>
</gene>
<dbReference type="InterPro" id="IPR052032">
    <property type="entry name" value="ATP-dep_AA_Ligase"/>
</dbReference>
<sequence>MKVLVINSHPYGELFFQGGCRVPAEPRDRMLVSSDYNNGLSDHDAADFPAVAKCADIYDEEHVRKAVYELAADGRPDRIVTISEQLMLVAAELREELGLAGQDVDSTLRFRDKVVMKRVLRDAGCSGIPRFVEADHDLTELPWEAEKYVVKARLGFGSRTVRIVSDLDGLNRARRELAEADPAGVEVEEFVVGEMYHCDGVVHNGEAVFGSVSRYVAPPGEFRSVVSHGSITLQDCDLSRRISAYHAEVVRHLGMRDGVTHLEVFVTPDGEIVFCEIAARPGGGGICYIVRQAHGVDLISAALRAQSGVDPITPAPSDGLGRVWGLIGFYPKPDLVPAPFDAASLPPELGVHLCVSSKRSGNVAHSTDYVHKFFLSASDADEFDRKHEALCAIVAERGWDPA</sequence>
<evidence type="ECO:0000313" key="6">
    <source>
        <dbReference type="EMBL" id="MCP2271158.1"/>
    </source>
</evidence>
<keyword evidence="3 4" id="KW-0067">ATP-binding</keyword>
<dbReference type="Gene3D" id="3.30.470.20">
    <property type="entry name" value="ATP-grasp fold, B domain"/>
    <property type="match status" value="1"/>
</dbReference>
<evidence type="ECO:0000313" key="7">
    <source>
        <dbReference type="Proteomes" id="UP001205185"/>
    </source>
</evidence>
<dbReference type="RefSeq" id="WP_253888106.1">
    <property type="nucleotide sequence ID" value="NZ_BAAAVB010000014.1"/>
</dbReference>
<name>A0ABT1IF10_9PSEU</name>
<dbReference type="SUPFAM" id="SSF56059">
    <property type="entry name" value="Glutathione synthetase ATP-binding domain-like"/>
    <property type="match status" value="1"/>
</dbReference>
<dbReference type="InterPro" id="IPR011761">
    <property type="entry name" value="ATP-grasp"/>
</dbReference>
<dbReference type="PROSITE" id="PS50975">
    <property type="entry name" value="ATP_GRASP"/>
    <property type="match status" value="1"/>
</dbReference>
<dbReference type="EMBL" id="JAMTCO010000008">
    <property type="protein sequence ID" value="MCP2271158.1"/>
    <property type="molecule type" value="Genomic_DNA"/>
</dbReference>
<evidence type="ECO:0000256" key="2">
    <source>
        <dbReference type="ARBA" id="ARBA00022741"/>
    </source>
</evidence>
<feature type="domain" description="ATP-grasp" evidence="5">
    <location>
        <begin position="117"/>
        <end position="307"/>
    </location>
</feature>
<evidence type="ECO:0000256" key="4">
    <source>
        <dbReference type="PROSITE-ProRule" id="PRU00409"/>
    </source>
</evidence>
<dbReference type="PANTHER" id="PTHR43585:SF2">
    <property type="entry name" value="ATP-GRASP ENZYME FSQD"/>
    <property type="match status" value="1"/>
</dbReference>
<dbReference type="Pfam" id="PF13535">
    <property type="entry name" value="ATP-grasp_4"/>
    <property type="match status" value="1"/>
</dbReference>
<protein>
    <submittedName>
        <fullName evidence="6">ATP-grasp domain-containing protein</fullName>
    </submittedName>
</protein>
<accession>A0ABT1IF10</accession>
<proteinExistence type="predicted"/>
<reference evidence="6 7" key="1">
    <citation type="submission" date="2022-06" db="EMBL/GenBank/DDBJ databases">
        <title>Genomic Encyclopedia of Archaeal and Bacterial Type Strains, Phase II (KMG-II): from individual species to whole genera.</title>
        <authorList>
            <person name="Goeker M."/>
        </authorList>
    </citation>
    <scope>NUCLEOTIDE SEQUENCE [LARGE SCALE GENOMIC DNA]</scope>
    <source>
        <strain evidence="6 7">DSM 44255</strain>
    </source>
</reference>